<evidence type="ECO:0000313" key="9">
    <source>
        <dbReference type="Proteomes" id="UP000324222"/>
    </source>
</evidence>
<dbReference type="Gene3D" id="1.20.1070.10">
    <property type="entry name" value="Rhodopsin 7-helix transmembrane proteins"/>
    <property type="match status" value="1"/>
</dbReference>
<reference evidence="8 9" key="1">
    <citation type="submission" date="2019-05" db="EMBL/GenBank/DDBJ databases">
        <title>Another draft genome of Portunus trituberculatus and its Hox gene families provides insights of decapod evolution.</title>
        <authorList>
            <person name="Jeong J.-H."/>
            <person name="Song I."/>
            <person name="Kim S."/>
            <person name="Choi T."/>
            <person name="Kim D."/>
            <person name="Ryu S."/>
            <person name="Kim W."/>
        </authorList>
    </citation>
    <scope>NUCLEOTIDE SEQUENCE [LARGE SCALE GENOMIC DNA]</scope>
    <source>
        <tissue evidence="8">Muscle</tissue>
    </source>
</reference>
<proteinExistence type="inferred from homology"/>
<dbReference type="GO" id="GO:0016020">
    <property type="term" value="C:membrane"/>
    <property type="evidence" value="ECO:0007669"/>
    <property type="project" value="UniProtKB-SubCell"/>
</dbReference>
<evidence type="ECO:0000313" key="8">
    <source>
        <dbReference type="EMBL" id="MPD04070.1"/>
    </source>
</evidence>
<evidence type="ECO:0000256" key="6">
    <source>
        <dbReference type="SAM" id="Phobius"/>
    </source>
</evidence>
<accession>A0A5B7KAC5</accession>
<dbReference type="Proteomes" id="UP000324222">
    <property type="component" value="Unassembled WGS sequence"/>
</dbReference>
<keyword evidence="5 6" id="KW-0472">Membrane</keyword>
<dbReference type="PROSITE" id="PS50262">
    <property type="entry name" value="G_PROTEIN_RECEP_F1_2"/>
    <property type="match status" value="1"/>
</dbReference>
<dbReference type="InterPro" id="IPR017452">
    <property type="entry name" value="GPCR_Rhodpsn_7TM"/>
</dbReference>
<gene>
    <name evidence="8" type="ORF">E2C01_099739</name>
</gene>
<sequence length="59" mass="6925">MLILVIILFMACWGPKIVFFVFQKNGFSQESFKPLVYNMRICLGLLPFIHSCLNPIIYR</sequence>
<comment type="caution">
    <text evidence="8">The sequence shown here is derived from an EMBL/GenBank/DDBJ whole genome shotgun (WGS) entry which is preliminary data.</text>
</comment>
<dbReference type="AlphaFoldDB" id="A0A5B7KAC5"/>
<evidence type="ECO:0000256" key="4">
    <source>
        <dbReference type="ARBA" id="ARBA00022989"/>
    </source>
</evidence>
<protein>
    <recommendedName>
        <fullName evidence="7">G-protein coupled receptors family 1 profile domain-containing protein</fullName>
    </recommendedName>
</protein>
<comment type="similarity">
    <text evidence="2">Belongs to the G-protein coupled receptor 1 family.</text>
</comment>
<evidence type="ECO:0000259" key="7">
    <source>
        <dbReference type="PROSITE" id="PS50262"/>
    </source>
</evidence>
<dbReference type="EMBL" id="VSRR010139282">
    <property type="protein sequence ID" value="MPD04070.1"/>
    <property type="molecule type" value="Genomic_DNA"/>
</dbReference>
<feature type="domain" description="G-protein coupled receptors family 1 profile" evidence="7">
    <location>
        <begin position="1"/>
        <end position="58"/>
    </location>
</feature>
<evidence type="ECO:0000256" key="2">
    <source>
        <dbReference type="ARBA" id="ARBA00010663"/>
    </source>
</evidence>
<dbReference type="SUPFAM" id="SSF81321">
    <property type="entry name" value="Family A G protein-coupled receptor-like"/>
    <property type="match status" value="1"/>
</dbReference>
<keyword evidence="9" id="KW-1185">Reference proteome</keyword>
<dbReference type="GO" id="GO:0004930">
    <property type="term" value="F:G protein-coupled receptor activity"/>
    <property type="evidence" value="ECO:0007669"/>
    <property type="project" value="InterPro"/>
</dbReference>
<keyword evidence="3 6" id="KW-0812">Transmembrane</keyword>
<evidence type="ECO:0000256" key="3">
    <source>
        <dbReference type="ARBA" id="ARBA00022692"/>
    </source>
</evidence>
<organism evidence="8 9">
    <name type="scientific">Portunus trituberculatus</name>
    <name type="common">Swimming crab</name>
    <name type="synonym">Neptunus trituberculatus</name>
    <dbReference type="NCBI Taxonomy" id="210409"/>
    <lineage>
        <taxon>Eukaryota</taxon>
        <taxon>Metazoa</taxon>
        <taxon>Ecdysozoa</taxon>
        <taxon>Arthropoda</taxon>
        <taxon>Crustacea</taxon>
        <taxon>Multicrustacea</taxon>
        <taxon>Malacostraca</taxon>
        <taxon>Eumalacostraca</taxon>
        <taxon>Eucarida</taxon>
        <taxon>Decapoda</taxon>
        <taxon>Pleocyemata</taxon>
        <taxon>Brachyura</taxon>
        <taxon>Eubrachyura</taxon>
        <taxon>Portunoidea</taxon>
        <taxon>Portunidae</taxon>
        <taxon>Portuninae</taxon>
        <taxon>Portunus</taxon>
    </lineage>
</organism>
<feature type="transmembrane region" description="Helical" evidence="6">
    <location>
        <begin position="36"/>
        <end position="58"/>
    </location>
</feature>
<comment type="subcellular location">
    <subcellularLocation>
        <location evidence="1">Membrane</location>
    </subcellularLocation>
</comment>
<dbReference type="Pfam" id="PF00001">
    <property type="entry name" value="7tm_1"/>
    <property type="match status" value="1"/>
</dbReference>
<evidence type="ECO:0000256" key="5">
    <source>
        <dbReference type="ARBA" id="ARBA00023136"/>
    </source>
</evidence>
<dbReference type="OrthoDB" id="2132067at2759"/>
<name>A0A5B7KAC5_PORTR</name>
<dbReference type="InterPro" id="IPR000276">
    <property type="entry name" value="GPCR_Rhodpsn"/>
</dbReference>
<evidence type="ECO:0000256" key="1">
    <source>
        <dbReference type="ARBA" id="ARBA00004370"/>
    </source>
</evidence>
<keyword evidence="4 6" id="KW-1133">Transmembrane helix</keyword>